<comment type="caution">
    <text evidence="1">The sequence shown here is derived from an EMBL/GenBank/DDBJ whole genome shotgun (WGS) entry which is preliminary data.</text>
</comment>
<reference evidence="1" key="1">
    <citation type="submission" date="2021-06" db="EMBL/GenBank/DDBJ databases">
        <title>Parelaphostrongylus tenuis whole genome reference sequence.</title>
        <authorList>
            <person name="Garwood T.J."/>
            <person name="Larsen P.A."/>
            <person name="Fountain-Jones N.M."/>
            <person name="Garbe J.R."/>
            <person name="Macchietto M.G."/>
            <person name="Kania S.A."/>
            <person name="Gerhold R.W."/>
            <person name="Richards J.E."/>
            <person name="Wolf T.M."/>
        </authorList>
    </citation>
    <scope>NUCLEOTIDE SEQUENCE</scope>
    <source>
        <strain evidence="1">MNPRO001-30</strain>
        <tissue evidence="1">Meninges</tissue>
    </source>
</reference>
<proteinExistence type="predicted"/>
<dbReference type="AlphaFoldDB" id="A0AAD5MN24"/>
<sequence>MNIYQLVLSSEASVLVPEMKRKQSSLDVVQLISEQIRLLGTNVCWVKMNGGK</sequence>
<accession>A0AAD5MN24</accession>
<dbReference type="Proteomes" id="UP001196413">
    <property type="component" value="Unassembled WGS sequence"/>
</dbReference>
<protein>
    <submittedName>
        <fullName evidence="1">Uncharacterized protein</fullName>
    </submittedName>
</protein>
<evidence type="ECO:0000313" key="2">
    <source>
        <dbReference type="Proteomes" id="UP001196413"/>
    </source>
</evidence>
<gene>
    <name evidence="1" type="ORF">KIN20_007893</name>
</gene>
<name>A0AAD5MN24_PARTN</name>
<dbReference type="EMBL" id="JAHQIW010001222">
    <property type="protein sequence ID" value="KAJ1351757.1"/>
    <property type="molecule type" value="Genomic_DNA"/>
</dbReference>
<keyword evidence="2" id="KW-1185">Reference proteome</keyword>
<organism evidence="1 2">
    <name type="scientific">Parelaphostrongylus tenuis</name>
    <name type="common">Meningeal worm</name>
    <dbReference type="NCBI Taxonomy" id="148309"/>
    <lineage>
        <taxon>Eukaryota</taxon>
        <taxon>Metazoa</taxon>
        <taxon>Ecdysozoa</taxon>
        <taxon>Nematoda</taxon>
        <taxon>Chromadorea</taxon>
        <taxon>Rhabditida</taxon>
        <taxon>Rhabditina</taxon>
        <taxon>Rhabditomorpha</taxon>
        <taxon>Strongyloidea</taxon>
        <taxon>Metastrongylidae</taxon>
        <taxon>Parelaphostrongylus</taxon>
    </lineage>
</organism>
<evidence type="ECO:0000313" key="1">
    <source>
        <dbReference type="EMBL" id="KAJ1351757.1"/>
    </source>
</evidence>